<dbReference type="OrthoDB" id="10250320at2759"/>
<dbReference type="PANTHER" id="PTHR15615">
    <property type="match status" value="1"/>
</dbReference>
<feature type="region of interest" description="Disordered" evidence="1">
    <location>
        <begin position="282"/>
        <end position="301"/>
    </location>
</feature>
<reference evidence="3" key="1">
    <citation type="submission" date="2022-03" db="EMBL/GenBank/DDBJ databases">
        <authorList>
            <person name="Legras J.-L."/>
            <person name="Devillers H."/>
            <person name="Grondin C."/>
        </authorList>
    </citation>
    <scope>NUCLEOTIDE SEQUENCE</scope>
    <source>
        <strain evidence="3">CLIB 1423</strain>
    </source>
</reference>
<dbReference type="CDD" id="cd20557">
    <property type="entry name" value="CYCLIN_ScPCL1-like"/>
    <property type="match status" value="1"/>
</dbReference>
<evidence type="ECO:0000256" key="1">
    <source>
        <dbReference type="SAM" id="MobiDB-lite"/>
    </source>
</evidence>
<dbReference type="GO" id="GO:0000307">
    <property type="term" value="C:cyclin-dependent protein kinase holoenzyme complex"/>
    <property type="evidence" value="ECO:0007669"/>
    <property type="project" value="TreeGrafter"/>
</dbReference>
<dbReference type="SUPFAM" id="SSF47954">
    <property type="entry name" value="Cyclin-like"/>
    <property type="match status" value="1"/>
</dbReference>
<dbReference type="InterPro" id="IPR006671">
    <property type="entry name" value="Cyclin_N"/>
</dbReference>
<dbReference type="PIRSF" id="PIRSF016511">
    <property type="entry name" value="Cyclin_Pcl"/>
    <property type="match status" value="1"/>
</dbReference>
<dbReference type="AlphaFoldDB" id="A0A9P0QNW5"/>
<dbReference type="GO" id="GO:0016538">
    <property type="term" value="F:cyclin-dependent protein serine/threonine kinase regulator activity"/>
    <property type="evidence" value="ECO:0007669"/>
    <property type="project" value="TreeGrafter"/>
</dbReference>
<feature type="domain" description="Cyclin N-terminal" evidence="2">
    <location>
        <begin position="59"/>
        <end position="157"/>
    </location>
</feature>
<proteinExistence type="predicted"/>
<dbReference type="GO" id="GO:0005634">
    <property type="term" value="C:nucleus"/>
    <property type="evidence" value="ECO:0007669"/>
    <property type="project" value="TreeGrafter"/>
</dbReference>
<dbReference type="PANTHER" id="PTHR15615:SF10">
    <property type="entry name" value="PHO85 CYCLIN-2-RELATED"/>
    <property type="match status" value="1"/>
</dbReference>
<protein>
    <submittedName>
        <fullName evidence="3">PHO85 cyclin-2</fullName>
    </submittedName>
</protein>
<dbReference type="InterPro" id="IPR036915">
    <property type="entry name" value="Cyclin-like_sf"/>
</dbReference>
<dbReference type="InterPro" id="IPR013922">
    <property type="entry name" value="Cyclin_PHO80-like"/>
</dbReference>
<organism evidence="3 4">
    <name type="scientific">[Candida] railenensis</name>
    <dbReference type="NCBI Taxonomy" id="45579"/>
    <lineage>
        <taxon>Eukaryota</taxon>
        <taxon>Fungi</taxon>
        <taxon>Dikarya</taxon>
        <taxon>Ascomycota</taxon>
        <taxon>Saccharomycotina</taxon>
        <taxon>Pichiomycetes</taxon>
        <taxon>Debaryomycetaceae</taxon>
        <taxon>Kurtzmaniella</taxon>
    </lineage>
</organism>
<evidence type="ECO:0000313" key="3">
    <source>
        <dbReference type="EMBL" id="CAH2352037.1"/>
    </source>
</evidence>
<comment type="caution">
    <text evidence="3">The sequence shown here is derived from an EMBL/GenBank/DDBJ whole genome shotgun (WGS) entry which is preliminary data.</text>
</comment>
<feature type="compositionally biased region" description="Low complexity" evidence="1">
    <location>
        <begin position="208"/>
        <end position="238"/>
    </location>
</feature>
<evidence type="ECO:0000259" key="2">
    <source>
        <dbReference type="Pfam" id="PF00134"/>
    </source>
</evidence>
<accession>A0A9P0QNW5</accession>
<evidence type="ECO:0000313" key="4">
    <source>
        <dbReference type="Proteomes" id="UP000837801"/>
    </source>
</evidence>
<dbReference type="InterPro" id="IPR012104">
    <property type="entry name" value="PHO85_cyclin_1/2/9"/>
</dbReference>
<dbReference type="GO" id="GO:0051726">
    <property type="term" value="P:regulation of cell cycle"/>
    <property type="evidence" value="ECO:0007669"/>
    <property type="project" value="InterPro"/>
</dbReference>
<name>A0A9P0QNW5_9ASCO</name>
<dbReference type="Gene3D" id="1.10.472.10">
    <property type="entry name" value="Cyclin-like"/>
    <property type="match status" value="1"/>
</dbReference>
<dbReference type="GO" id="GO:0019901">
    <property type="term" value="F:protein kinase binding"/>
    <property type="evidence" value="ECO:0007669"/>
    <property type="project" value="InterPro"/>
</dbReference>
<gene>
    <name evidence="3" type="ORF">CLIB1423_05S04192</name>
</gene>
<dbReference type="EMBL" id="CAKXYY010000005">
    <property type="protein sequence ID" value="CAH2352037.1"/>
    <property type="molecule type" value="Genomic_DNA"/>
</dbReference>
<sequence>MYDSEVLKIFARQPVSQEMVAFLVSTTNSIIQVKSSAPKSSKTLDNGSLVVTPKSEFVSLTTFINNLIRYSNVQTPTLMASLIYLNKLRNLLPANAVGMETTRHRIFLAALILSAKTLNDSSPLNKHWTKYTDGLLSLQEVNMAERELIGLLKWNINVKQEDLVIVLQPFLTSIKQSLCRKREQESLQKSDYYRLSNAYSNNSKYKLKSASPSPSSLSLSSSNSNTSITSSTSNYSLKTTSSMSSYSLAAAAAEATIEEASYAEDPKSFRYRTPLSSISSASLNRHLSSPTTQKLRTTSQVQGQVLDMHTNARILV</sequence>
<dbReference type="Proteomes" id="UP000837801">
    <property type="component" value="Unassembled WGS sequence"/>
</dbReference>
<feature type="region of interest" description="Disordered" evidence="1">
    <location>
        <begin position="204"/>
        <end position="238"/>
    </location>
</feature>
<dbReference type="Pfam" id="PF00134">
    <property type="entry name" value="Cyclin_N"/>
    <property type="match status" value="1"/>
</dbReference>
<keyword evidence="4" id="KW-1185">Reference proteome</keyword>